<dbReference type="Proteomes" id="UP000663802">
    <property type="component" value="Unassembled WGS sequence"/>
</dbReference>
<dbReference type="SUPFAM" id="SSF54197">
    <property type="entry name" value="HIT-like"/>
    <property type="match status" value="1"/>
</dbReference>
<dbReference type="Pfam" id="PF01230">
    <property type="entry name" value="HIT"/>
    <property type="match status" value="1"/>
</dbReference>
<organism evidence="3 4">
    <name type="scientific">Clostridium zeae</name>
    <dbReference type="NCBI Taxonomy" id="2759022"/>
    <lineage>
        <taxon>Bacteria</taxon>
        <taxon>Bacillati</taxon>
        <taxon>Bacillota</taxon>
        <taxon>Clostridia</taxon>
        <taxon>Eubacteriales</taxon>
        <taxon>Clostridiaceae</taxon>
        <taxon>Clostridium</taxon>
    </lineage>
</organism>
<name>A0ABQ1E843_9CLOT</name>
<dbReference type="PROSITE" id="PS51084">
    <property type="entry name" value="HIT_2"/>
    <property type="match status" value="1"/>
</dbReference>
<gene>
    <name evidence="3" type="primary">hit</name>
    <name evidence="3" type="ORF">CSC2_13720</name>
</gene>
<evidence type="ECO:0000313" key="3">
    <source>
        <dbReference type="EMBL" id="GFZ30846.1"/>
    </source>
</evidence>
<feature type="domain" description="HIT" evidence="2">
    <location>
        <begin position="12"/>
        <end position="128"/>
    </location>
</feature>
<reference evidence="3 4" key="1">
    <citation type="journal article" date="2021" name="Int. J. Syst. Evol. Microbiol.">
        <title>Clostridium zeae sp. nov., isolated from corn silage.</title>
        <authorList>
            <person name="Kobayashi H."/>
            <person name="Tanizawa Y."/>
            <person name="Yagura M."/>
            <person name="Sakamoto M."/>
            <person name="Ohkuma M."/>
            <person name="Tohno M."/>
        </authorList>
    </citation>
    <scope>NUCLEOTIDE SEQUENCE [LARGE SCALE GENOMIC DNA]</scope>
    <source>
        <strain evidence="3 4">CSC2</strain>
    </source>
</reference>
<dbReference type="Gene3D" id="3.30.428.10">
    <property type="entry name" value="HIT-like"/>
    <property type="match status" value="1"/>
</dbReference>
<dbReference type="InterPro" id="IPR001310">
    <property type="entry name" value="Histidine_triad_HIT"/>
</dbReference>
<feature type="short sequence motif" description="Histidine triad motif" evidence="1">
    <location>
        <begin position="113"/>
        <end position="117"/>
    </location>
</feature>
<dbReference type="EMBL" id="BMBA01000001">
    <property type="protein sequence ID" value="GFZ30846.1"/>
    <property type="molecule type" value="Genomic_DNA"/>
</dbReference>
<dbReference type="InterPro" id="IPR036265">
    <property type="entry name" value="HIT-like_sf"/>
</dbReference>
<evidence type="ECO:0000256" key="1">
    <source>
        <dbReference type="PROSITE-ProRule" id="PRU00464"/>
    </source>
</evidence>
<dbReference type="PANTHER" id="PTHR46648:SF1">
    <property type="entry name" value="ADENOSINE 5'-MONOPHOSPHORAMIDASE HNT1"/>
    <property type="match status" value="1"/>
</dbReference>
<evidence type="ECO:0000259" key="2">
    <source>
        <dbReference type="PROSITE" id="PS51084"/>
    </source>
</evidence>
<protein>
    <submittedName>
        <fullName evidence="3">Protein hit</fullName>
    </submittedName>
</protein>
<keyword evidence="4" id="KW-1185">Reference proteome</keyword>
<dbReference type="PANTHER" id="PTHR46648">
    <property type="entry name" value="HIT FAMILY PROTEIN 1"/>
    <property type="match status" value="1"/>
</dbReference>
<sequence length="159" mass="18918">MYNHEPIGYTCPFCLIVEGVENEHLNTKQDDIVFRDDYITVFIASGWWENNKGHIIIIPNKHIENIYDLPSELSHRIHDMEKEVALALKETYRCDGVSSRQHNEPCGGQDVWHYHLHVFPRYKDDNFYKTDRVNSKSEERIEYAQKLKEYFSKKRINAT</sequence>
<comment type="caution">
    <text evidence="3">The sequence shown here is derived from an EMBL/GenBank/DDBJ whole genome shotgun (WGS) entry which is preliminary data.</text>
</comment>
<dbReference type="RefSeq" id="WP_206868910.1">
    <property type="nucleotide sequence ID" value="NZ_BMBA01000001.1"/>
</dbReference>
<evidence type="ECO:0000313" key="4">
    <source>
        <dbReference type="Proteomes" id="UP000663802"/>
    </source>
</evidence>
<accession>A0ABQ1E843</accession>
<dbReference type="InterPro" id="IPR011146">
    <property type="entry name" value="HIT-like"/>
</dbReference>
<proteinExistence type="predicted"/>